<proteinExistence type="predicted"/>
<keyword evidence="2" id="KW-1185">Reference proteome</keyword>
<sequence length="149" mass="16175">MEAIAAVSSFAGIIGLAGQCVGGLETLKNLFESIAAASKTVDGFLRDINGLLRTLHDVELLLDTISKKASADEADADVASLQIQLEDCSREISSWLKTARDLRPSPGRGTKSWARKFWVAVNQESVRGIRQEISCRRTEINTSLLLLST</sequence>
<dbReference type="EMBL" id="ML991778">
    <property type="protein sequence ID" value="KAF2237823.1"/>
    <property type="molecule type" value="Genomic_DNA"/>
</dbReference>
<dbReference type="AlphaFoldDB" id="A0A6A6HJY4"/>
<name>A0A6A6HJY4_VIRVR</name>
<gene>
    <name evidence="1" type="ORF">EV356DRAFT_359967</name>
</gene>
<organism evidence="1 2">
    <name type="scientific">Viridothelium virens</name>
    <name type="common">Speckled blister lichen</name>
    <name type="synonym">Trypethelium virens</name>
    <dbReference type="NCBI Taxonomy" id="1048519"/>
    <lineage>
        <taxon>Eukaryota</taxon>
        <taxon>Fungi</taxon>
        <taxon>Dikarya</taxon>
        <taxon>Ascomycota</taxon>
        <taxon>Pezizomycotina</taxon>
        <taxon>Dothideomycetes</taxon>
        <taxon>Dothideomycetes incertae sedis</taxon>
        <taxon>Trypetheliales</taxon>
        <taxon>Trypetheliaceae</taxon>
        <taxon>Viridothelium</taxon>
    </lineage>
</organism>
<reference evidence="1" key="1">
    <citation type="journal article" date="2020" name="Stud. Mycol.">
        <title>101 Dothideomycetes genomes: a test case for predicting lifestyles and emergence of pathogens.</title>
        <authorList>
            <person name="Haridas S."/>
            <person name="Albert R."/>
            <person name="Binder M."/>
            <person name="Bloem J."/>
            <person name="Labutti K."/>
            <person name="Salamov A."/>
            <person name="Andreopoulos B."/>
            <person name="Baker S."/>
            <person name="Barry K."/>
            <person name="Bills G."/>
            <person name="Bluhm B."/>
            <person name="Cannon C."/>
            <person name="Castanera R."/>
            <person name="Culley D."/>
            <person name="Daum C."/>
            <person name="Ezra D."/>
            <person name="Gonzalez J."/>
            <person name="Henrissat B."/>
            <person name="Kuo A."/>
            <person name="Liang C."/>
            <person name="Lipzen A."/>
            <person name="Lutzoni F."/>
            <person name="Magnuson J."/>
            <person name="Mondo S."/>
            <person name="Nolan M."/>
            <person name="Ohm R."/>
            <person name="Pangilinan J."/>
            <person name="Park H.-J."/>
            <person name="Ramirez L."/>
            <person name="Alfaro M."/>
            <person name="Sun H."/>
            <person name="Tritt A."/>
            <person name="Yoshinaga Y."/>
            <person name="Zwiers L.-H."/>
            <person name="Turgeon B."/>
            <person name="Goodwin S."/>
            <person name="Spatafora J."/>
            <person name="Crous P."/>
            <person name="Grigoriev I."/>
        </authorList>
    </citation>
    <scope>NUCLEOTIDE SEQUENCE</scope>
    <source>
        <strain evidence="1">Tuck. ex Michener</strain>
    </source>
</reference>
<dbReference type="OrthoDB" id="5344057at2759"/>
<evidence type="ECO:0000313" key="2">
    <source>
        <dbReference type="Proteomes" id="UP000800092"/>
    </source>
</evidence>
<dbReference type="Proteomes" id="UP000800092">
    <property type="component" value="Unassembled WGS sequence"/>
</dbReference>
<accession>A0A6A6HJY4</accession>
<protein>
    <recommendedName>
        <fullName evidence="3">Fungal N-terminal domain-containing protein</fullName>
    </recommendedName>
</protein>
<evidence type="ECO:0000313" key="1">
    <source>
        <dbReference type="EMBL" id="KAF2237823.1"/>
    </source>
</evidence>
<evidence type="ECO:0008006" key="3">
    <source>
        <dbReference type="Google" id="ProtNLM"/>
    </source>
</evidence>